<dbReference type="EMBL" id="CP014168">
    <property type="protein sequence ID" value="AOH83296.1"/>
    <property type="molecule type" value="Genomic_DNA"/>
</dbReference>
<evidence type="ECO:0000256" key="3">
    <source>
        <dbReference type="ARBA" id="ARBA00022630"/>
    </source>
</evidence>
<dbReference type="Gene3D" id="1.10.540.10">
    <property type="entry name" value="Acyl-CoA dehydrogenase/oxidase, N-terminal domain"/>
    <property type="match status" value="1"/>
</dbReference>
<dbReference type="InterPro" id="IPR036250">
    <property type="entry name" value="AcylCo_DH-like_C"/>
</dbReference>
<dbReference type="OrthoDB" id="9807883at2"/>
<evidence type="ECO:0000256" key="1">
    <source>
        <dbReference type="ARBA" id="ARBA00001974"/>
    </source>
</evidence>
<dbReference type="Pfam" id="PF12806">
    <property type="entry name" value="Acyl-CoA_dh_C"/>
    <property type="match status" value="1"/>
</dbReference>
<feature type="domain" description="Acyl-CoA dehydrogenase/oxidase C-terminal" evidence="11">
    <location>
        <begin position="283"/>
        <end position="450"/>
    </location>
</feature>
<comment type="catalytic activity">
    <reaction evidence="6">
        <text>3-(methylsulfanyl)propanoyl-CoA + oxidized [electron-transfer flavoprotein] + H(+) = 3-(methylsulfanyl)acryloyl-CoA + reduced [electron-transfer flavoprotein]</text>
        <dbReference type="Rhea" id="RHEA:52612"/>
        <dbReference type="Rhea" id="RHEA-COMP:10685"/>
        <dbReference type="Rhea" id="RHEA-COMP:10686"/>
        <dbReference type="ChEBI" id="CHEBI:15378"/>
        <dbReference type="ChEBI" id="CHEBI:57692"/>
        <dbReference type="ChEBI" id="CHEBI:58307"/>
        <dbReference type="ChEBI" id="CHEBI:82815"/>
        <dbReference type="ChEBI" id="CHEBI:84994"/>
        <dbReference type="EC" id="1.3.99.41"/>
    </reaction>
    <physiologicalReaction direction="left-to-right" evidence="6">
        <dbReference type="Rhea" id="RHEA:52613"/>
    </physiologicalReaction>
</comment>
<dbReference type="InterPro" id="IPR037069">
    <property type="entry name" value="AcylCoA_DH/ox_N_sf"/>
</dbReference>
<sequence>MPYQAPLDSMLFALTEVAALDDLVETGAFEGLSREITAAILTEAGKLASNVFAPLNRSGDLEGCRYEGGAVVTPPGLKEAFAQFAGGGWAGLSAPAEFGGQAMPVLLDAAVSELWAASNMAFSLCPILARGTVAAISAHGTDEQKRLFLPHLVSGRWTGTMNLTEPQAGSDVGALQTQAVRRGDGTYSITGSKIFITFGEHDMAENIVHLVLARLPDAPAGTKGISLFIVPKFLINSDGSMGARNDVQCVGIEHKLGIHASPTCVMRYGEGGGATGVLLGRENGGMAAMFTMMNDARLSVGTQGLGIAERAFQQALAFAVERRQGRPLGASMRTGPAPIIEHMDVQRMLMTMKALVEAMRGLVYVNAAAIDIAHVGRTEEARRAALLRADLLTPVTKAWCTDMGVEVASIGVQIHGGMGFVEETGAAQHYRDARIAPIYEGTNGIQAIDLVTRKLGMDGGAALQSYLAELHDCAEQLAQRNLPVLSAALARGAKDLDDVARWLRDRLDAGAVDDALAGATPFLSLFGTVAGGHVLARGALVPGCPADRITLAQFYAANILSRADHYAQAATSGSGDMSVGAIGL</sequence>
<dbReference type="InterPro" id="IPR009075">
    <property type="entry name" value="AcylCo_DH/oxidase_C"/>
</dbReference>
<evidence type="ECO:0000256" key="2">
    <source>
        <dbReference type="ARBA" id="ARBA00009347"/>
    </source>
</evidence>
<gene>
    <name evidence="15" type="ORF">AWL63_04235</name>
</gene>
<feature type="domain" description="Acyl-CoA dehydrogenase/oxidase N-terminal" evidence="13">
    <location>
        <begin position="78"/>
        <end position="155"/>
    </location>
</feature>
<evidence type="ECO:0000313" key="15">
    <source>
        <dbReference type="EMBL" id="AOH83296.1"/>
    </source>
</evidence>
<dbReference type="RefSeq" id="WP_069203874.1">
    <property type="nucleotide sequence ID" value="NZ_CP014168.1"/>
</dbReference>
<reference evidence="15 16" key="1">
    <citation type="submission" date="2016-01" db="EMBL/GenBank/DDBJ databases">
        <title>Complete genome and mega plasmid sequence of Sphingomonas panacis DCY99 elicits systemic resistance in rice to Xanthomonas oryzae.</title>
        <authorList>
            <person name="Kim Y.J."/>
            <person name="Yang D.C."/>
            <person name="Sing P."/>
        </authorList>
    </citation>
    <scope>NUCLEOTIDE SEQUENCE [LARGE SCALE GENOMIC DNA]</scope>
    <source>
        <strain evidence="15 16">DCY99</strain>
    </source>
</reference>
<dbReference type="InterPro" id="IPR006091">
    <property type="entry name" value="Acyl-CoA_Oxase/DH_mid-dom"/>
</dbReference>
<evidence type="ECO:0000256" key="5">
    <source>
        <dbReference type="ARBA" id="ARBA00023002"/>
    </source>
</evidence>
<evidence type="ECO:0000256" key="7">
    <source>
        <dbReference type="ARBA" id="ARBA00058683"/>
    </source>
</evidence>
<feature type="domain" description="Acetyl-CoA dehydrogenase-like C-terminal" evidence="14">
    <location>
        <begin position="471"/>
        <end position="576"/>
    </location>
</feature>
<dbReference type="InterPro" id="IPR025878">
    <property type="entry name" value="Acyl-CoA_dh-like_C_dom"/>
</dbReference>
<dbReference type="GO" id="GO:0050660">
    <property type="term" value="F:flavin adenine dinucleotide binding"/>
    <property type="evidence" value="ECO:0007669"/>
    <property type="project" value="InterPro"/>
</dbReference>
<comment type="function">
    <text evidence="7">Involved in the assimilation of dimethylsulphoniopropionate (DMSP), an important compound in the fixation of carbon in marine phytoplankton, by mediating the conversion of 3-(methylthio)propanoyl-CoA (MMPA-CoA) to 3-(methylthio)acryloyl-CoA (MTA-CoA).</text>
</comment>
<keyword evidence="4 10" id="KW-0274">FAD</keyword>
<dbReference type="PANTHER" id="PTHR42803">
    <property type="entry name" value="ACYL-COA DEHYDROGENASE"/>
    <property type="match status" value="1"/>
</dbReference>
<evidence type="ECO:0000256" key="6">
    <source>
        <dbReference type="ARBA" id="ARBA00051388"/>
    </source>
</evidence>
<evidence type="ECO:0000256" key="8">
    <source>
        <dbReference type="ARBA" id="ARBA00066694"/>
    </source>
</evidence>
<dbReference type="Pfam" id="PF02770">
    <property type="entry name" value="Acyl-CoA_dh_M"/>
    <property type="match status" value="1"/>
</dbReference>
<dbReference type="PANTHER" id="PTHR42803:SF1">
    <property type="entry name" value="BROAD-SPECIFICITY LINEAR ACYL-COA DEHYDROGENASE FADE5"/>
    <property type="match status" value="1"/>
</dbReference>
<dbReference type="Pfam" id="PF00441">
    <property type="entry name" value="Acyl-CoA_dh_1"/>
    <property type="match status" value="1"/>
</dbReference>
<evidence type="ECO:0000313" key="16">
    <source>
        <dbReference type="Proteomes" id="UP000094256"/>
    </source>
</evidence>
<dbReference type="InterPro" id="IPR013786">
    <property type="entry name" value="AcylCoA_DH/ox_N"/>
</dbReference>
<dbReference type="InterPro" id="IPR046373">
    <property type="entry name" value="Acyl-CoA_Oxase/DH_mid-dom_sf"/>
</dbReference>
<feature type="domain" description="Acyl-CoA oxidase/dehydrogenase middle" evidence="12">
    <location>
        <begin position="161"/>
        <end position="265"/>
    </location>
</feature>
<keyword evidence="5 10" id="KW-0560">Oxidoreductase</keyword>
<evidence type="ECO:0000259" key="12">
    <source>
        <dbReference type="Pfam" id="PF02770"/>
    </source>
</evidence>
<evidence type="ECO:0000259" key="11">
    <source>
        <dbReference type="Pfam" id="PF00441"/>
    </source>
</evidence>
<dbReference type="EC" id="1.3.99.41" evidence="8"/>
<dbReference type="SUPFAM" id="SSF56645">
    <property type="entry name" value="Acyl-CoA dehydrogenase NM domain-like"/>
    <property type="match status" value="1"/>
</dbReference>
<dbReference type="AlphaFoldDB" id="A0A1B3Z798"/>
<evidence type="ECO:0000256" key="9">
    <source>
        <dbReference type="ARBA" id="ARBA00069043"/>
    </source>
</evidence>
<evidence type="ECO:0000256" key="10">
    <source>
        <dbReference type="RuleBase" id="RU362125"/>
    </source>
</evidence>
<protein>
    <recommendedName>
        <fullName evidence="9">3-methylmercaptopropionyl-CoA dehydrogenase</fullName>
        <ecNumber evidence="8">1.3.99.41</ecNumber>
    </recommendedName>
</protein>
<dbReference type="KEGG" id="span:AWL63_04235"/>
<keyword evidence="16" id="KW-1185">Reference proteome</keyword>
<accession>A0A1B3Z798</accession>
<comment type="cofactor">
    <cofactor evidence="1 10">
        <name>FAD</name>
        <dbReference type="ChEBI" id="CHEBI:57692"/>
    </cofactor>
</comment>
<organism evidence="15 16">
    <name type="scientific">Sphingomonas panacis</name>
    <dbReference type="NCBI Taxonomy" id="1560345"/>
    <lineage>
        <taxon>Bacteria</taxon>
        <taxon>Pseudomonadati</taxon>
        <taxon>Pseudomonadota</taxon>
        <taxon>Alphaproteobacteria</taxon>
        <taxon>Sphingomonadales</taxon>
        <taxon>Sphingomonadaceae</taxon>
        <taxon>Sphingomonas</taxon>
    </lineage>
</organism>
<dbReference type="InterPro" id="IPR052166">
    <property type="entry name" value="Diverse_Acyl-CoA_DH"/>
</dbReference>
<dbReference type="Pfam" id="PF02771">
    <property type="entry name" value="Acyl-CoA_dh_N"/>
    <property type="match status" value="1"/>
</dbReference>
<dbReference type="FunFam" id="2.40.110.10:FF:000031">
    <property type="entry name" value="Acyl-CoA dehydrogenase, putative"/>
    <property type="match status" value="1"/>
</dbReference>
<evidence type="ECO:0000256" key="4">
    <source>
        <dbReference type="ARBA" id="ARBA00022827"/>
    </source>
</evidence>
<evidence type="ECO:0000259" key="13">
    <source>
        <dbReference type="Pfam" id="PF02771"/>
    </source>
</evidence>
<dbReference type="Gene3D" id="2.40.110.10">
    <property type="entry name" value="Butyryl-CoA Dehydrogenase, subunit A, domain 2"/>
    <property type="match status" value="1"/>
</dbReference>
<keyword evidence="3 10" id="KW-0285">Flavoprotein</keyword>
<evidence type="ECO:0000259" key="14">
    <source>
        <dbReference type="Pfam" id="PF12806"/>
    </source>
</evidence>
<dbReference type="STRING" id="1560345.AWL63_04235"/>
<dbReference type="GO" id="GO:0016627">
    <property type="term" value="F:oxidoreductase activity, acting on the CH-CH group of donors"/>
    <property type="evidence" value="ECO:0007669"/>
    <property type="project" value="InterPro"/>
</dbReference>
<proteinExistence type="inferred from homology"/>
<dbReference type="Gene3D" id="1.20.140.10">
    <property type="entry name" value="Butyryl-CoA Dehydrogenase, subunit A, domain 3"/>
    <property type="match status" value="1"/>
</dbReference>
<comment type="similarity">
    <text evidence="2 10">Belongs to the acyl-CoA dehydrogenase family.</text>
</comment>
<dbReference type="Proteomes" id="UP000094256">
    <property type="component" value="Chromosome"/>
</dbReference>
<name>A0A1B3Z798_9SPHN</name>
<dbReference type="SUPFAM" id="SSF47203">
    <property type="entry name" value="Acyl-CoA dehydrogenase C-terminal domain-like"/>
    <property type="match status" value="1"/>
</dbReference>
<dbReference type="InterPro" id="IPR009100">
    <property type="entry name" value="AcylCoA_DH/oxidase_NM_dom_sf"/>
</dbReference>